<proteinExistence type="inferred from homology"/>
<feature type="domain" description="HTH cro/C1-type" evidence="2">
    <location>
        <begin position="9"/>
        <end position="69"/>
    </location>
</feature>
<accession>A0ABX1PFM8</accession>
<dbReference type="CDD" id="cd00093">
    <property type="entry name" value="HTH_XRE"/>
    <property type="match status" value="1"/>
</dbReference>
<dbReference type="PANTHER" id="PTHR43236:SF2">
    <property type="entry name" value="BLL0069 PROTEIN"/>
    <property type="match status" value="1"/>
</dbReference>
<evidence type="ECO:0000313" key="3">
    <source>
        <dbReference type="EMBL" id="NMG23304.1"/>
    </source>
</evidence>
<dbReference type="PROSITE" id="PS50943">
    <property type="entry name" value="HTH_CROC1"/>
    <property type="match status" value="1"/>
</dbReference>
<dbReference type="EMBL" id="WTVG01000002">
    <property type="protein sequence ID" value="NMG23304.1"/>
    <property type="molecule type" value="Genomic_DNA"/>
</dbReference>
<sequence>MPHVNPEILRWARETANLSMEEAARALSIGGVRTSGEDLIRRYEDGTAEPSRPLLLKMAKAYRRPLLAFYLAEPPKRGERGEDFRSLPGERLAESRGQLDALVRDVYVRQRLIKTTLEEADEATRHRFVGCVRQAQGIEEVCGLIRSGIGFDLAEFRRHRRVEDAFGYLRGKIEQTGIFVLLIGNLGSHHSNVSPEVFRGFALADEIAPFIVINDQDAKPAWSFTVLHELVHIWLGKTGVSGGEIEQGVERFCNDVASRILLPANELGEFPIRDGDTERLVLDIGEFSRTRKISGAMVAYRLYQAGAISKVKWQTVTQRFRELWLHEKVTARRAGEGTSGPDYFVVRRHRMGNALLDVVRRNLSEGILTPTKAGKVLGVRPHNVTTLLGGA</sequence>
<dbReference type="Pfam" id="PF06114">
    <property type="entry name" value="Peptidase_M78"/>
    <property type="match status" value="1"/>
</dbReference>
<evidence type="ECO:0000256" key="1">
    <source>
        <dbReference type="ARBA" id="ARBA00007227"/>
    </source>
</evidence>
<dbReference type="Proteomes" id="UP000615989">
    <property type="component" value="Unassembled WGS sequence"/>
</dbReference>
<comment type="caution">
    <text evidence="3">The sequence shown here is derived from an EMBL/GenBank/DDBJ whole genome shotgun (WGS) entry which is preliminary data.</text>
</comment>
<dbReference type="Gene3D" id="1.10.260.40">
    <property type="entry name" value="lambda repressor-like DNA-binding domains"/>
    <property type="match status" value="1"/>
</dbReference>
<evidence type="ECO:0000259" key="2">
    <source>
        <dbReference type="PROSITE" id="PS50943"/>
    </source>
</evidence>
<reference evidence="3" key="1">
    <citation type="submission" date="2019-12" db="EMBL/GenBank/DDBJ databases">
        <title>Comparative genomics gives insights into the taxonomy of the Azoarcus-Aromatoleum group and reveals separate origins of nif in the plant-associated Azoarcus and non-plant-associated Aromatoleum sub-groups.</title>
        <authorList>
            <person name="Lafos M."/>
            <person name="Maluk M."/>
            <person name="Batista M."/>
            <person name="Junghare M."/>
            <person name="Carmona M."/>
            <person name="Faoro H."/>
            <person name="Cruz L.M."/>
            <person name="Battistoni F."/>
            <person name="De Souza E."/>
            <person name="Pedrosa F."/>
            <person name="Chen W.-M."/>
            <person name="Poole P.S."/>
            <person name="Dixon R.A."/>
            <person name="James E.K."/>
        </authorList>
    </citation>
    <scope>NUCLEOTIDE SEQUENCE</scope>
    <source>
        <strain evidence="3">LuFRes1</strain>
    </source>
</reference>
<gene>
    <name evidence="3" type="ORF">GO606_00945</name>
</gene>
<comment type="similarity">
    <text evidence="1">Belongs to the short-chain fatty acyl-CoA assimilation regulator (ScfR) family.</text>
</comment>
<keyword evidence="4" id="KW-1185">Reference proteome</keyword>
<dbReference type="InterPro" id="IPR010982">
    <property type="entry name" value="Lambda_DNA-bd_dom_sf"/>
</dbReference>
<name>A0ABX1PFM8_9RHOO</name>
<dbReference type="PANTHER" id="PTHR43236">
    <property type="entry name" value="ANTITOXIN HIGA1"/>
    <property type="match status" value="1"/>
</dbReference>
<organism evidence="3 4">
    <name type="scientific">Aromatoleum anaerobium</name>
    <dbReference type="NCBI Taxonomy" id="182180"/>
    <lineage>
        <taxon>Bacteria</taxon>
        <taxon>Pseudomonadati</taxon>
        <taxon>Pseudomonadota</taxon>
        <taxon>Betaproteobacteria</taxon>
        <taxon>Rhodocyclales</taxon>
        <taxon>Rhodocyclaceae</taxon>
        <taxon>Aromatoleum</taxon>
    </lineage>
</organism>
<protein>
    <submittedName>
        <fullName evidence="3">ImmA/IrrE family metallo-endopeptidase</fullName>
    </submittedName>
</protein>
<evidence type="ECO:0000313" key="4">
    <source>
        <dbReference type="Proteomes" id="UP000615989"/>
    </source>
</evidence>
<dbReference type="SMART" id="SM00530">
    <property type="entry name" value="HTH_XRE"/>
    <property type="match status" value="1"/>
</dbReference>
<dbReference type="InterPro" id="IPR052345">
    <property type="entry name" value="Rad_response_metalloprotease"/>
</dbReference>
<dbReference type="InterPro" id="IPR001387">
    <property type="entry name" value="Cro/C1-type_HTH"/>
</dbReference>
<dbReference type="SUPFAM" id="SSF47413">
    <property type="entry name" value="lambda repressor-like DNA-binding domains"/>
    <property type="match status" value="1"/>
</dbReference>
<dbReference type="Gene3D" id="1.10.10.2910">
    <property type="match status" value="1"/>
</dbReference>
<dbReference type="InterPro" id="IPR010359">
    <property type="entry name" value="IrrE_HExxH"/>
</dbReference>